<sequence length="215" mass="23235">MNEPASWWRTTVGPEWHLHTWAALAATAPAELIIDAGSWAAEPAHVLYVRSASLRHAYGVAVAVAQRASASIATERGYSPHLLAVGRLDDLSVPADPDPEATAAAQTNPRRDGWTAHDTRRLHLNEYAKPLERADLALLRLPPLGDAEGVLDQIADARRNYLRPTVLAGVVLPHEFAATYGDGIASRFNFPRADGSTADTSLSKLTVLDLDIRPV</sequence>
<evidence type="ECO:0000256" key="1">
    <source>
        <dbReference type="SAM" id="MobiDB-lite"/>
    </source>
</evidence>
<reference evidence="2 3" key="1">
    <citation type="submission" date="2021-05" db="EMBL/GenBank/DDBJ databases">
        <title>Kineosporia and Streptomyces sp. nov. two new marine actinobacteria isolated from Coral.</title>
        <authorList>
            <person name="Buangrab K."/>
            <person name="Sutthacheep M."/>
            <person name="Yeemin T."/>
            <person name="Harunari E."/>
            <person name="Igarashi Y."/>
            <person name="Kanchanasin P."/>
            <person name="Tanasupawat S."/>
            <person name="Phongsopitanun W."/>
        </authorList>
    </citation>
    <scope>NUCLEOTIDE SEQUENCE [LARGE SCALE GENOMIC DNA]</scope>
    <source>
        <strain evidence="2 3">J2-2</strain>
    </source>
</reference>
<keyword evidence="3" id="KW-1185">Reference proteome</keyword>
<accession>A0ABS5TIT9</accession>
<organism evidence="2 3">
    <name type="scientific">Kineosporia corallincola</name>
    <dbReference type="NCBI Taxonomy" id="2835133"/>
    <lineage>
        <taxon>Bacteria</taxon>
        <taxon>Bacillati</taxon>
        <taxon>Actinomycetota</taxon>
        <taxon>Actinomycetes</taxon>
        <taxon>Kineosporiales</taxon>
        <taxon>Kineosporiaceae</taxon>
        <taxon>Kineosporia</taxon>
    </lineage>
</organism>
<dbReference type="RefSeq" id="WP_214155796.1">
    <property type="nucleotide sequence ID" value="NZ_JAHBAY010000004.1"/>
</dbReference>
<comment type="caution">
    <text evidence="2">The sequence shown here is derived from an EMBL/GenBank/DDBJ whole genome shotgun (WGS) entry which is preliminary data.</text>
</comment>
<protein>
    <submittedName>
        <fullName evidence="2">Uncharacterized protein</fullName>
    </submittedName>
</protein>
<gene>
    <name evidence="2" type="ORF">KIH74_11220</name>
</gene>
<feature type="region of interest" description="Disordered" evidence="1">
    <location>
        <begin position="94"/>
        <end position="117"/>
    </location>
</feature>
<evidence type="ECO:0000313" key="2">
    <source>
        <dbReference type="EMBL" id="MBT0769494.1"/>
    </source>
</evidence>
<evidence type="ECO:0000313" key="3">
    <source>
        <dbReference type="Proteomes" id="UP001197247"/>
    </source>
</evidence>
<dbReference type="EMBL" id="JAHBAY010000004">
    <property type="protein sequence ID" value="MBT0769494.1"/>
    <property type="molecule type" value="Genomic_DNA"/>
</dbReference>
<proteinExistence type="predicted"/>
<dbReference type="Proteomes" id="UP001197247">
    <property type="component" value="Unassembled WGS sequence"/>
</dbReference>
<name>A0ABS5TIT9_9ACTN</name>